<dbReference type="AlphaFoldDB" id="F0B8C2"/>
<dbReference type="InterPro" id="IPR051257">
    <property type="entry name" value="Diverse_CBS-Domain"/>
</dbReference>
<dbReference type="PANTHER" id="PTHR43080:SF2">
    <property type="entry name" value="CBS DOMAIN-CONTAINING PROTEIN"/>
    <property type="match status" value="1"/>
</dbReference>
<reference evidence="4 5" key="1">
    <citation type="journal article" date="2011" name="BMC Genomics">
        <title>Comparative genomics reveals diversity among xanthomonads infecting tomato and pepper.</title>
        <authorList>
            <person name="Potnis N."/>
            <person name="Krasileva K."/>
            <person name="Chow V."/>
            <person name="Almeida N.F."/>
            <person name="Patil P.B."/>
            <person name="Ryan R.P."/>
            <person name="Sharlach M."/>
            <person name="Behlau F."/>
            <person name="Dow J.M."/>
            <person name="Momol M.T."/>
            <person name="White F.F."/>
            <person name="Preston J.F."/>
            <person name="Vinatzer B.A."/>
            <person name="Koebnik R."/>
            <person name="Setubal J.C."/>
            <person name="Norman D.J."/>
            <person name="Staskawicz B.J."/>
            <person name="Jones J.B."/>
        </authorList>
    </citation>
    <scope>NUCLEOTIDE SEQUENCE [LARGE SCALE GENOMIC DNA]</scope>
    <source>
        <strain evidence="4 5">ATCC 35937</strain>
    </source>
</reference>
<evidence type="ECO:0000313" key="5">
    <source>
        <dbReference type="Proteomes" id="UP000003299"/>
    </source>
</evidence>
<dbReference type="CDD" id="cd04623">
    <property type="entry name" value="CBS_pair_bac_euk"/>
    <property type="match status" value="1"/>
</dbReference>
<feature type="domain" description="CBS" evidence="3">
    <location>
        <begin position="69"/>
        <end position="126"/>
    </location>
</feature>
<dbReference type="Gene3D" id="3.10.580.10">
    <property type="entry name" value="CBS-domain"/>
    <property type="match status" value="1"/>
</dbReference>
<dbReference type="Proteomes" id="UP000003299">
    <property type="component" value="Unassembled WGS sequence"/>
</dbReference>
<dbReference type="InterPro" id="IPR000644">
    <property type="entry name" value="CBS_dom"/>
</dbReference>
<dbReference type="eggNOG" id="COG2905">
    <property type="taxonomic scope" value="Bacteria"/>
</dbReference>
<sequence length="135" mass="14733">MGTKQVEVFAVAADAAVIEAIRLMAERGIGAVLVMDGERLVGIVSERDYARKVVLRDRSSATTSVAEIMSSQVVTVSPSETVERCMQLMTDGRFRHLPVVENGRVQSVISIGDLVKAVIEAQQQDIDQLQRYIAS</sequence>
<evidence type="ECO:0000259" key="3">
    <source>
        <dbReference type="PROSITE" id="PS51371"/>
    </source>
</evidence>
<evidence type="ECO:0000313" key="4">
    <source>
        <dbReference type="EMBL" id="EGD11248.1"/>
    </source>
</evidence>
<dbReference type="PROSITE" id="PS51371">
    <property type="entry name" value="CBS"/>
    <property type="match status" value="2"/>
</dbReference>
<dbReference type="SUPFAM" id="SSF54631">
    <property type="entry name" value="CBS-domain pair"/>
    <property type="match status" value="1"/>
</dbReference>
<dbReference type="Pfam" id="PF00571">
    <property type="entry name" value="CBS"/>
    <property type="match status" value="2"/>
</dbReference>
<dbReference type="EMBL" id="AEQV01000007">
    <property type="protein sequence ID" value="EGD11248.1"/>
    <property type="molecule type" value="Genomic_DNA"/>
</dbReference>
<keyword evidence="1 2" id="KW-0129">CBS domain</keyword>
<protein>
    <submittedName>
        <fullName evidence="4">Putative signal-transduction protein containing cAMP-binding and CBS domains</fullName>
    </submittedName>
</protein>
<dbReference type="SMART" id="SM00116">
    <property type="entry name" value="CBS"/>
    <property type="match status" value="2"/>
</dbReference>
<dbReference type="InterPro" id="IPR044725">
    <property type="entry name" value="CBSX3_CBS_dom"/>
</dbReference>
<accession>F0B8C2</accession>
<comment type="caution">
    <text evidence="4">The sequence shown here is derived from an EMBL/GenBank/DDBJ whole genome shotgun (WGS) entry which is preliminary data.</text>
</comment>
<evidence type="ECO:0000256" key="1">
    <source>
        <dbReference type="ARBA" id="ARBA00023122"/>
    </source>
</evidence>
<name>F0B8C2_9XANT</name>
<dbReference type="InterPro" id="IPR046342">
    <property type="entry name" value="CBS_dom_sf"/>
</dbReference>
<gene>
    <name evidence="4" type="ORF">XVE_0318</name>
</gene>
<feature type="domain" description="CBS" evidence="3">
    <location>
        <begin position="1"/>
        <end position="60"/>
    </location>
</feature>
<evidence type="ECO:0000256" key="2">
    <source>
        <dbReference type="PROSITE-ProRule" id="PRU00703"/>
    </source>
</evidence>
<proteinExistence type="predicted"/>
<dbReference type="PANTHER" id="PTHR43080">
    <property type="entry name" value="CBS DOMAIN-CONTAINING PROTEIN CBSX3, MITOCHONDRIAL"/>
    <property type="match status" value="1"/>
</dbReference>
<organism evidence="4 5">
    <name type="scientific">Xanthomonas vesicatoria ATCC 35937</name>
    <dbReference type="NCBI Taxonomy" id="925775"/>
    <lineage>
        <taxon>Bacteria</taxon>
        <taxon>Pseudomonadati</taxon>
        <taxon>Pseudomonadota</taxon>
        <taxon>Gammaproteobacteria</taxon>
        <taxon>Lysobacterales</taxon>
        <taxon>Lysobacteraceae</taxon>
        <taxon>Xanthomonas</taxon>
    </lineage>
</organism>